<evidence type="ECO:0000313" key="1">
    <source>
        <dbReference type="EMBL" id="GHO89765.1"/>
    </source>
</evidence>
<dbReference type="EMBL" id="BNJJ01000044">
    <property type="protein sequence ID" value="GHO89765.1"/>
    <property type="molecule type" value="Genomic_DNA"/>
</dbReference>
<organism evidence="1 2">
    <name type="scientific">Dictyobacter formicarum</name>
    <dbReference type="NCBI Taxonomy" id="2778368"/>
    <lineage>
        <taxon>Bacteria</taxon>
        <taxon>Bacillati</taxon>
        <taxon>Chloroflexota</taxon>
        <taxon>Ktedonobacteria</taxon>
        <taxon>Ktedonobacterales</taxon>
        <taxon>Dictyobacteraceae</taxon>
        <taxon>Dictyobacter</taxon>
    </lineage>
</organism>
<reference evidence="1 2" key="1">
    <citation type="journal article" date="2021" name="Int. J. Syst. Evol. Microbiol.">
        <title>Reticulibacter mediterranei gen. nov., sp. nov., within the new family Reticulibacteraceae fam. nov., and Ktedonospora formicarum gen. nov., sp. nov., Ktedonobacter robiniae sp. nov., Dictyobacter formicarum sp. nov. and Dictyobacter arantiisoli sp. nov., belonging to the class Ktedonobacteria.</title>
        <authorList>
            <person name="Yabe S."/>
            <person name="Zheng Y."/>
            <person name="Wang C.M."/>
            <person name="Sakai Y."/>
            <person name="Abe K."/>
            <person name="Yokota A."/>
            <person name="Donadio S."/>
            <person name="Cavaletti L."/>
            <person name="Monciardini P."/>
        </authorList>
    </citation>
    <scope>NUCLEOTIDE SEQUENCE [LARGE SCALE GENOMIC DNA]</scope>
    <source>
        <strain evidence="1 2">SOSP1-9</strain>
    </source>
</reference>
<gene>
    <name evidence="1" type="ORF">KSZ_77710</name>
</gene>
<sequence>MRSPGFGGDMNPGVLRFSTFDEWANVYALDLFILEIMWHNMLKMWIAELLGLEEM</sequence>
<evidence type="ECO:0000313" key="2">
    <source>
        <dbReference type="Proteomes" id="UP000635565"/>
    </source>
</evidence>
<protein>
    <submittedName>
        <fullName evidence="1">Uncharacterized protein</fullName>
    </submittedName>
</protein>
<name>A0ABQ3VUV4_9CHLR</name>
<dbReference type="Proteomes" id="UP000635565">
    <property type="component" value="Unassembled WGS sequence"/>
</dbReference>
<keyword evidence="2" id="KW-1185">Reference proteome</keyword>
<accession>A0ABQ3VUV4</accession>
<proteinExistence type="predicted"/>
<comment type="caution">
    <text evidence="1">The sequence shown here is derived from an EMBL/GenBank/DDBJ whole genome shotgun (WGS) entry which is preliminary data.</text>
</comment>